<feature type="compositionally biased region" description="Polar residues" evidence="1">
    <location>
        <begin position="46"/>
        <end position="61"/>
    </location>
</feature>
<evidence type="ECO:0000313" key="2">
    <source>
        <dbReference type="EMBL" id="QGR03810.1"/>
    </source>
</evidence>
<proteinExistence type="predicted"/>
<accession>A0AAE6QAR3</accession>
<evidence type="ECO:0000256" key="1">
    <source>
        <dbReference type="SAM" id="MobiDB-lite"/>
    </source>
</evidence>
<evidence type="ECO:0000313" key="3">
    <source>
        <dbReference type="Proteomes" id="UP000422822"/>
    </source>
</evidence>
<dbReference type="Proteomes" id="UP000422822">
    <property type="component" value="Chromosome"/>
</dbReference>
<feature type="region of interest" description="Disordered" evidence="1">
    <location>
        <begin position="89"/>
        <end position="130"/>
    </location>
</feature>
<reference evidence="2 3" key="1">
    <citation type="submission" date="2018-10" db="EMBL/GenBank/DDBJ databases">
        <title>Propagation and draft genome sequences of three atypical Erhlichia ruminantium isolates.</title>
        <authorList>
            <person name="Liebenberg J."/>
            <person name="Steyn H."/>
            <person name="Josemans A."/>
            <person name="Zweygarth E."/>
        </authorList>
    </citation>
    <scope>NUCLEOTIDE SEQUENCE [LARGE SCALE GENOMIC DNA]</scope>
    <source>
        <strain evidence="2 3">Omatjenne</strain>
    </source>
</reference>
<dbReference type="AlphaFoldDB" id="A0AAE6QAR3"/>
<gene>
    <name evidence="2" type="ORF">EDL80_04595</name>
</gene>
<protein>
    <recommendedName>
        <fullName evidence="4">DUF3514 domain-containing protein</fullName>
    </recommendedName>
</protein>
<evidence type="ECO:0008006" key="4">
    <source>
        <dbReference type="Google" id="ProtNLM"/>
    </source>
</evidence>
<feature type="compositionally biased region" description="Polar residues" evidence="1">
    <location>
        <begin position="104"/>
        <end position="113"/>
    </location>
</feature>
<dbReference type="EMBL" id="CP033455">
    <property type="protein sequence ID" value="QGR03810.1"/>
    <property type="molecule type" value="Genomic_DNA"/>
</dbReference>
<organism evidence="2 3">
    <name type="scientific">Ehrlichia ruminantium</name>
    <name type="common">heartwater rickettsia</name>
    <name type="synonym">Cowdria ruminantium</name>
    <dbReference type="NCBI Taxonomy" id="779"/>
    <lineage>
        <taxon>Bacteria</taxon>
        <taxon>Pseudomonadati</taxon>
        <taxon>Pseudomonadota</taxon>
        <taxon>Alphaproteobacteria</taxon>
        <taxon>Rickettsiales</taxon>
        <taxon>Anaplasmataceae</taxon>
        <taxon>Ehrlichia</taxon>
    </lineage>
</organism>
<keyword evidence="3" id="KW-1185">Reference proteome</keyword>
<name>A0AAE6QAR3_EHRRU</name>
<sequence length="538" mass="60058">MGLYMLFSADKEKKKQNNNNEGNGDQRDVQERGACGASDESDNKDQTGNTGIEDSTPTSDVTGAEGGTEVSNVDVAAIQPGGAVEDVYIRQGARPKTKRKTRSVKQVSKSKTSPVVGGVHITQGARPKTKQRAEGKEYVILRISKDETRLPIECPITQDQDLPVGKMTSELEKLDIAGSISSTKRSPSIVVQDAFIPQDPSRVNPEFLPSITHDISGYFFKKKHVLAGLMRMQRKYVCRILKELFIVQDGKLCLKNEAYCVLSLCTSCPGMIQPFVNNIIMSMLLNSFNYANAARCVILYRMSSIDFKAVEDILRQSHAIVSSSLLSCSLDLETMFCHFPGHISGEMRIPYGVNYYKAILELLCNLIRVKLGDQSLNINTKVKTLVESMILGIVMQFSELARHVRLPHSTYHQRRLIAQTNLVKYALAYMSYLKIHEVVRIGNIKLTRALMQCCSPEFILKVANLSVVETVTFDMFVENMVDELLMCTSNDAINVFSFMVEEYEKLLATQSELFVEGGDIEESEAVPEQRGDGQGYHR</sequence>
<feature type="region of interest" description="Disordered" evidence="1">
    <location>
        <begin position="1"/>
        <end position="75"/>
    </location>
</feature>
<feature type="compositionally biased region" description="Basic residues" evidence="1">
    <location>
        <begin position="93"/>
        <end position="103"/>
    </location>
</feature>